<proteinExistence type="predicted"/>
<accession>A0A9E7RUW4</accession>
<name>A0A9E7RUW4_METWO</name>
<dbReference type="Proteomes" id="UP001065373">
    <property type="component" value="Chromosome"/>
</dbReference>
<dbReference type="RefSeq" id="WP_010875739.1">
    <property type="nucleotide sequence ID" value="NZ_CP104550.1"/>
</dbReference>
<dbReference type="EMBL" id="CP104550">
    <property type="protein sequence ID" value="UXH32221.1"/>
    <property type="molecule type" value="Genomic_DNA"/>
</dbReference>
<sequence>MQVDFSMENIRRCLCLECPVQRESRCVRDKKKIMLLITQQDLDSAMRMDTDRVPGVYCSTGRAICRDIDPHEECLCSGCEVWKEHILSESDVSDYFCIKKISR</sequence>
<dbReference type="GeneID" id="82296579"/>
<protein>
    <submittedName>
        <fullName evidence="1">DUF2769 domain-containing protein</fullName>
    </submittedName>
</protein>
<dbReference type="InterPro" id="IPR020075">
    <property type="entry name" value="Uncharacterised_AF2234"/>
</dbReference>
<dbReference type="AlphaFoldDB" id="A0A9E7RUW4"/>
<organism evidence="1">
    <name type="scientific">Methanothermobacter wolfeii</name>
    <name type="common">Methanobacterium wolfei</name>
    <dbReference type="NCBI Taxonomy" id="145261"/>
    <lineage>
        <taxon>Archaea</taxon>
        <taxon>Methanobacteriati</taxon>
        <taxon>Methanobacteriota</taxon>
        <taxon>Methanomada group</taxon>
        <taxon>Methanobacteria</taxon>
        <taxon>Methanobacteriales</taxon>
        <taxon>Methanobacteriaceae</taxon>
        <taxon>Methanothermobacter</taxon>
    </lineage>
</organism>
<reference evidence="1" key="1">
    <citation type="submission" date="2022-09" db="EMBL/GenBank/DDBJ databases">
        <title>Characterization of three MwoI isoschizomers from sequenced genome and metagenomes.</title>
        <authorList>
            <person name="Fomenkov A."/>
            <person name="Xu S.Y."/>
            <person name="Roberts R.J."/>
        </authorList>
    </citation>
    <scope>NUCLEOTIDE SEQUENCE</scope>
    <source>
        <strain evidence="1">DSM 2970</strain>
    </source>
</reference>
<evidence type="ECO:0000313" key="1">
    <source>
        <dbReference type="EMBL" id="UXH32221.1"/>
    </source>
</evidence>
<gene>
    <name evidence="1" type="ORF">N5910_02730</name>
</gene>
<dbReference type="Pfam" id="PF10967">
    <property type="entry name" value="DUF2769"/>
    <property type="match status" value="1"/>
</dbReference>